<reference evidence="2" key="1">
    <citation type="submission" date="2012-08" db="EMBL/GenBank/DDBJ databases">
        <title>Comparative genomics of metastatic and non-metastatic Leishmania guyanensis provides insights into polygenic factors involved in Leishmania RNA virus infection.</title>
        <authorList>
            <person name="Smith D."/>
            <person name="Hertz-Fowler C."/>
            <person name="Martin R."/>
            <person name="Dickens N."/>
            <person name="Fasel N."/>
            <person name="Falquet L."/>
            <person name="Beverley S."/>
            <person name="Zangger H."/>
            <person name="Calderon-Copete S."/>
            <person name="Mottram J."/>
            <person name="Xenarios I."/>
        </authorList>
    </citation>
    <scope>NUCLEOTIDE SEQUENCE</scope>
    <source>
        <strain evidence="2">MHOM/BR/75/M4147/SSU:IR2SAT-LUC</strain>
    </source>
</reference>
<accession>A0A1E1ISC2</accession>
<protein>
    <submittedName>
        <fullName evidence="2">Uncharacterized protein</fullName>
    </submittedName>
</protein>
<dbReference type="EMBL" id="CALQ01000475">
    <property type="protein sequence ID" value="CCM14167.1"/>
    <property type="molecule type" value="Genomic_DNA"/>
</dbReference>
<proteinExistence type="predicted"/>
<organism evidence="2">
    <name type="scientific">Leishmania guyanensis</name>
    <dbReference type="NCBI Taxonomy" id="5670"/>
    <lineage>
        <taxon>Eukaryota</taxon>
        <taxon>Discoba</taxon>
        <taxon>Euglenozoa</taxon>
        <taxon>Kinetoplastea</taxon>
        <taxon>Metakinetoplastina</taxon>
        <taxon>Trypanosomatida</taxon>
        <taxon>Trypanosomatidae</taxon>
        <taxon>Leishmaniinae</taxon>
        <taxon>Leishmania</taxon>
        <taxon>Leishmania guyanensis species complex</taxon>
    </lineage>
</organism>
<evidence type="ECO:0000256" key="1">
    <source>
        <dbReference type="SAM" id="MobiDB-lite"/>
    </source>
</evidence>
<dbReference type="AlphaFoldDB" id="A0A1E1ISC2"/>
<gene>
    <name evidence="2" type="primary">LgM4147LRVhigh.16.00570.00330</name>
    <name evidence="2" type="ORF">BN36_1616750</name>
</gene>
<feature type="region of interest" description="Disordered" evidence="1">
    <location>
        <begin position="150"/>
        <end position="176"/>
    </location>
</feature>
<evidence type="ECO:0000313" key="2">
    <source>
        <dbReference type="EMBL" id="CCM14167.1"/>
    </source>
</evidence>
<sequence length="393" mass="43717">MHATLLCGAIRAATLPKKAASLYQLLRETTSQSGADAECPTRVGNAPLSSSLPKGSSTEGCTLLSSLPVGMFEGLNRHVWVDGRRGFCHLCQEPVSNVTLHSSDRDHTSMLFFLLLYTAYPRHDLLTEAAQAPTAGEKAAVVVNGANCASRPSSTTPPLPPAAHARATAPSPPVSVSRNKISPLFTPDCVLSGAKRHFPSLFRYVTDCRTTDRLHVVDDAVRRAELEALLLYLAHPPHQALSHVLQGQSPNGFWYNGERMWKAHISRIVTQLYPPMSAGMMTNFTQKCWGRTNGERLYDALCLHRMKAYHGWGPFESKERKAFFLRHLIWELLCVEVRDEVSEEAKLLTSLALRRLAFEMVFLQSMDYMDRVQRVHELLGSPTLDELKSLNVL</sequence>
<name>A0A1E1ISC2_LEIGU</name>